<comment type="caution">
    <text evidence="1">The sequence shown here is derived from an EMBL/GenBank/DDBJ whole genome shotgun (WGS) entry which is preliminary data.</text>
</comment>
<name>A0ACB8UI78_9APHY</name>
<keyword evidence="2" id="KW-1185">Reference proteome</keyword>
<dbReference type="Proteomes" id="UP001055072">
    <property type="component" value="Unassembled WGS sequence"/>
</dbReference>
<protein>
    <submittedName>
        <fullName evidence="1">Uncharacterized protein</fullName>
    </submittedName>
</protein>
<accession>A0ACB8UI78</accession>
<reference evidence="1" key="1">
    <citation type="journal article" date="2021" name="Environ. Microbiol.">
        <title>Gene family expansions and transcriptome signatures uncover fungal adaptations to wood decay.</title>
        <authorList>
            <person name="Hage H."/>
            <person name="Miyauchi S."/>
            <person name="Viragh M."/>
            <person name="Drula E."/>
            <person name="Min B."/>
            <person name="Chaduli D."/>
            <person name="Navarro D."/>
            <person name="Favel A."/>
            <person name="Norest M."/>
            <person name="Lesage-Meessen L."/>
            <person name="Balint B."/>
            <person name="Merenyi Z."/>
            <person name="de Eugenio L."/>
            <person name="Morin E."/>
            <person name="Martinez A.T."/>
            <person name="Baldrian P."/>
            <person name="Stursova M."/>
            <person name="Martinez M.J."/>
            <person name="Novotny C."/>
            <person name="Magnuson J.K."/>
            <person name="Spatafora J.W."/>
            <person name="Maurice S."/>
            <person name="Pangilinan J."/>
            <person name="Andreopoulos W."/>
            <person name="LaButti K."/>
            <person name="Hundley H."/>
            <person name="Na H."/>
            <person name="Kuo A."/>
            <person name="Barry K."/>
            <person name="Lipzen A."/>
            <person name="Henrissat B."/>
            <person name="Riley R."/>
            <person name="Ahrendt S."/>
            <person name="Nagy L.G."/>
            <person name="Grigoriev I.V."/>
            <person name="Martin F."/>
            <person name="Rosso M.N."/>
        </authorList>
    </citation>
    <scope>NUCLEOTIDE SEQUENCE</scope>
    <source>
        <strain evidence="1">CBS 384.51</strain>
    </source>
</reference>
<proteinExistence type="predicted"/>
<gene>
    <name evidence="1" type="ORF">BDY19DRAFT_293110</name>
</gene>
<sequence>MPMSPRRTSPPTDPTRSASPYGIQTRQAPASGTTKPKKREQFSACGACRMRRVRCDLKDLPGSSQAGASCSNCRERGLKCVDEFAEVKAVKLLRRGRRLQQAEAIYGKVLPDLDSLRSITPPPSVIPRLAPEFFDSPFYARFQIQRPILEPMEFKDRYIQYTQGRTDALSVNGQLIAMTLVVWAASFGLNEFGVEDQQLDVGDARSKKENINEMLQEVLYLVDLHGVLRKASWDGVRLLLLLLPLTQEIQQPMDRLVMYEATLSQVYNLCTLAPMSTIDSGKGEFVDALVCARLFWYAHITDGVTSGLRGGRILLSDYDLTAFEARLPAHDDGSHASEVYAFTWRCLSIPVRISSCCRTIHTALTGPLARTSDRVKDELLEKVWTGLDKCWTDLDSLRGADAGEVFAKEDLDRFVHGWQIYIFECDNHIRETLQQRLVSSPTLPARVVGSPDALGHARNQIAALHEKAKTRCHTLARKVVAVIKENLGTPFFEYDASLVRDGCFFAAVLLAKESGTKEEVEVCLQAMQEMRWVFSKSDERTSTVQMMWHSRVQQMQATMGPVASGSIAEAGSGITGSGDTLGFARRSMGSTSATGERSWPSATSSSRPHSGSTSLYATSPVVSRTSSYGSLTQLTGPVSHASSSKDPMLASSSGMPGAQLAQGLPFDRPEDAYYQPAYRYLSSSGESSSQLSLAQQAAAPMLMLPPYHQIPYQDGVMQFGNASMDPSAEHMLSSPDGDDETGVLHPSSLY</sequence>
<organism evidence="1 2">
    <name type="scientific">Irpex rosettiformis</name>
    <dbReference type="NCBI Taxonomy" id="378272"/>
    <lineage>
        <taxon>Eukaryota</taxon>
        <taxon>Fungi</taxon>
        <taxon>Dikarya</taxon>
        <taxon>Basidiomycota</taxon>
        <taxon>Agaricomycotina</taxon>
        <taxon>Agaricomycetes</taxon>
        <taxon>Polyporales</taxon>
        <taxon>Irpicaceae</taxon>
        <taxon>Irpex</taxon>
    </lineage>
</organism>
<evidence type="ECO:0000313" key="2">
    <source>
        <dbReference type="Proteomes" id="UP001055072"/>
    </source>
</evidence>
<evidence type="ECO:0000313" key="1">
    <source>
        <dbReference type="EMBL" id="KAI0094024.1"/>
    </source>
</evidence>
<dbReference type="EMBL" id="MU274901">
    <property type="protein sequence ID" value="KAI0094024.1"/>
    <property type="molecule type" value="Genomic_DNA"/>
</dbReference>